<dbReference type="AlphaFoldDB" id="A0A540LCG6"/>
<reference evidence="13 14" key="1">
    <citation type="journal article" date="2019" name="G3 (Bethesda)">
        <title>Sequencing of a Wild Apple (Malus baccata) Genome Unravels the Differences Between Cultivated and Wild Apple Species Regarding Disease Resistance and Cold Tolerance.</title>
        <authorList>
            <person name="Chen X."/>
        </authorList>
    </citation>
    <scope>NUCLEOTIDE SEQUENCE [LARGE SCALE GENOMIC DNA]</scope>
    <source>
        <strain evidence="14">cv. Shandingzi</strain>
        <tissue evidence="13">Leaves</tissue>
    </source>
</reference>
<evidence type="ECO:0000256" key="11">
    <source>
        <dbReference type="SAM" id="Phobius"/>
    </source>
</evidence>
<organism evidence="13 14">
    <name type="scientific">Malus baccata</name>
    <name type="common">Siberian crab apple</name>
    <name type="synonym">Pyrus baccata</name>
    <dbReference type="NCBI Taxonomy" id="106549"/>
    <lineage>
        <taxon>Eukaryota</taxon>
        <taxon>Viridiplantae</taxon>
        <taxon>Streptophyta</taxon>
        <taxon>Embryophyta</taxon>
        <taxon>Tracheophyta</taxon>
        <taxon>Spermatophyta</taxon>
        <taxon>Magnoliopsida</taxon>
        <taxon>eudicotyledons</taxon>
        <taxon>Gunneridae</taxon>
        <taxon>Pentapetalae</taxon>
        <taxon>rosids</taxon>
        <taxon>fabids</taxon>
        <taxon>Rosales</taxon>
        <taxon>Rosaceae</taxon>
        <taxon>Amygdaloideae</taxon>
        <taxon>Maleae</taxon>
        <taxon>Malus</taxon>
    </lineage>
</organism>
<feature type="transmembrane region" description="Helical" evidence="11">
    <location>
        <begin position="289"/>
        <end position="305"/>
    </location>
</feature>
<feature type="region of interest" description="Disordered" evidence="10">
    <location>
        <begin position="164"/>
        <end position="193"/>
    </location>
</feature>
<keyword evidence="5 11" id="KW-0812">Transmembrane</keyword>
<evidence type="ECO:0000256" key="5">
    <source>
        <dbReference type="ARBA" id="ARBA00022692"/>
    </source>
</evidence>
<dbReference type="GO" id="GO:0015031">
    <property type="term" value="P:protein transport"/>
    <property type="evidence" value="ECO:0007669"/>
    <property type="project" value="UniProtKB-KW"/>
</dbReference>
<feature type="compositionally biased region" description="Basic residues" evidence="10">
    <location>
        <begin position="168"/>
        <end position="177"/>
    </location>
</feature>
<dbReference type="Proteomes" id="UP000315295">
    <property type="component" value="Unassembled WGS sequence"/>
</dbReference>
<feature type="compositionally biased region" description="Low complexity" evidence="10">
    <location>
        <begin position="178"/>
        <end position="189"/>
    </location>
</feature>
<comment type="subcellular location">
    <subcellularLocation>
        <location evidence="1">Membrane</location>
        <topology evidence="1">Single-pass type IV membrane protein</topology>
    </subcellularLocation>
</comment>
<dbReference type="Gene3D" id="1.10.10.1740">
    <property type="entry name" value="Transmembrane protein 14-like"/>
    <property type="match status" value="1"/>
</dbReference>
<feature type="transmembrane region" description="Helical" evidence="11">
    <location>
        <begin position="504"/>
        <end position="525"/>
    </location>
</feature>
<evidence type="ECO:0000256" key="3">
    <source>
        <dbReference type="ARBA" id="ARBA00009063"/>
    </source>
</evidence>
<sequence length="599" mass="66351">MSKVRDRMEDFKDAVRHSAISMGYNESKLAAIMAKFIIHAPRQRSPFTRAALKTLESIGALEQFMLKHRKDYVDLHRTTEQERDSIEHEVGAFIKACQEQIDVLKNSINDDEANSKGWLGIRTDYSNADTIAHKHGVVLILSERLHSVTSRFDQLRAIRFQDSINKATPRRKPKRIKTSASTDTSNSNNLELREPNEFQPEPLTVQQQLLDDETRALQVELTSLLDAVQETETKMVEMSALNHLMSTHVLQQAHQIEQLYDQAVEATKNVELGNKEISKAIQRNSSSRTFLFLFLFVLTFSILFLDCSSIGPRSQAHSDCRSLFKSATIPDPSQFPYSSDLSILSLSLTLRGSCRCIPFAAADLQRFLLDIKIHADEPLRPTVYRSNNMSTMAAVMTSQLSCFSAMNRQLRLSRRSLLCPTTARPKSLSLTVMSIEGGSKAKNSLSYTGDAPKAKSDPILDDEHVAQPKRAAKIHDFCFGIPFGGIVLGGGLIGFIFSRNPATLSTGVLFGGALLALSTISLKIWRQGKSSLPFILGQAALAVALLWKNLQTYALTKKVFPTGFYAAISAAMLCFYSYVVLSGGNPPPKKLKPSASAAS</sequence>
<comment type="caution">
    <text evidence="13">The sequence shown here is derived from an EMBL/GenBank/DDBJ whole genome shotgun (WGS) entry which is preliminary data.</text>
</comment>
<evidence type="ECO:0000313" key="13">
    <source>
        <dbReference type="EMBL" id="TQD83972.1"/>
    </source>
</evidence>
<accession>A0A540LCG6</accession>
<proteinExistence type="inferred from homology"/>
<dbReference type="PANTHER" id="PTHR15959">
    <property type="entry name" value="SYNTAXIN-18"/>
    <property type="match status" value="1"/>
</dbReference>
<dbReference type="EMBL" id="VIEB01000657">
    <property type="protein sequence ID" value="TQD83972.1"/>
    <property type="molecule type" value="Genomic_DNA"/>
</dbReference>
<feature type="transmembrane region" description="Helical" evidence="11">
    <location>
        <begin position="532"/>
        <end position="550"/>
    </location>
</feature>
<keyword evidence="6" id="KW-0653">Protein transport</keyword>
<keyword evidence="9 11" id="KW-0472">Membrane</keyword>
<dbReference type="InterPro" id="IPR010989">
    <property type="entry name" value="SNARE"/>
</dbReference>
<dbReference type="InterPro" id="IPR005349">
    <property type="entry name" value="TMEM14"/>
</dbReference>
<dbReference type="GO" id="GO:0031201">
    <property type="term" value="C:SNARE complex"/>
    <property type="evidence" value="ECO:0007669"/>
    <property type="project" value="TreeGrafter"/>
</dbReference>
<feature type="domain" description="SNARE-complex protein Syntaxin-18 N-terminal" evidence="12">
    <location>
        <begin position="6"/>
        <end position="86"/>
    </location>
</feature>
<protein>
    <recommendedName>
        <fullName evidence="12">SNARE-complex protein Syntaxin-18 N-terminal domain-containing protein</fullName>
    </recommendedName>
</protein>
<evidence type="ECO:0000313" key="14">
    <source>
        <dbReference type="Proteomes" id="UP000315295"/>
    </source>
</evidence>
<comment type="similarity">
    <text evidence="2">Belongs to the TMEM14 family.</text>
</comment>
<keyword evidence="4" id="KW-0813">Transport</keyword>
<keyword evidence="14" id="KW-1185">Reference proteome</keyword>
<dbReference type="SUPFAM" id="SSF47661">
    <property type="entry name" value="t-snare proteins"/>
    <property type="match status" value="1"/>
</dbReference>
<dbReference type="Gene3D" id="1.20.5.110">
    <property type="match status" value="1"/>
</dbReference>
<dbReference type="GO" id="GO:0005783">
    <property type="term" value="C:endoplasmic reticulum"/>
    <property type="evidence" value="ECO:0007669"/>
    <property type="project" value="TreeGrafter"/>
</dbReference>
<feature type="transmembrane region" description="Helical" evidence="11">
    <location>
        <begin position="477"/>
        <end position="498"/>
    </location>
</feature>
<evidence type="ECO:0000259" key="12">
    <source>
        <dbReference type="Pfam" id="PF10496"/>
    </source>
</evidence>
<evidence type="ECO:0000256" key="8">
    <source>
        <dbReference type="ARBA" id="ARBA00023054"/>
    </source>
</evidence>
<evidence type="ECO:0000256" key="1">
    <source>
        <dbReference type="ARBA" id="ARBA00004211"/>
    </source>
</evidence>
<evidence type="ECO:0000256" key="7">
    <source>
        <dbReference type="ARBA" id="ARBA00022989"/>
    </source>
</evidence>
<evidence type="ECO:0000256" key="4">
    <source>
        <dbReference type="ARBA" id="ARBA00022448"/>
    </source>
</evidence>
<dbReference type="STRING" id="106549.A0A540LCG6"/>
<feature type="transmembrane region" description="Helical" evidence="11">
    <location>
        <begin position="562"/>
        <end position="581"/>
    </location>
</feature>
<name>A0A540LCG6_MALBA</name>
<comment type="similarity">
    <text evidence="3">Belongs to the syntaxin family.</text>
</comment>
<dbReference type="FunFam" id="1.20.5.110:FF:000039">
    <property type="entry name" value="Syntaxin-81 like"/>
    <property type="match status" value="1"/>
</dbReference>
<evidence type="ECO:0000256" key="9">
    <source>
        <dbReference type="ARBA" id="ARBA00023136"/>
    </source>
</evidence>
<dbReference type="GO" id="GO:0006890">
    <property type="term" value="P:retrograde vesicle-mediated transport, Golgi to endoplasmic reticulum"/>
    <property type="evidence" value="ECO:0007669"/>
    <property type="project" value="TreeGrafter"/>
</dbReference>
<evidence type="ECO:0000256" key="2">
    <source>
        <dbReference type="ARBA" id="ARBA00007590"/>
    </source>
</evidence>
<dbReference type="Pfam" id="PF03647">
    <property type="entry name" value="Tmemb_14"/>
    <property type="match status" value="1"/>
</dbReference>
<gene>
    <name evidence="13" type="ORF">C1H46_030475</name>
</gene>
<keyword evidence="7 11" id="KW-1133">Transmembrane helix</keyword>
<dbReference type="PANTHER" id="PTHR15959:SF0">
    <property type="entry name" value="SYNTAXIN-18"/>
    <property type="match status" value="1"/>
</dbReference>
<keyword evidence="8" id="KW-0175">Coiled coil</keyword>
<dbReference type="InterPro" id="IPR044890">
    <property type="entry name" value="TMEM14_sf"/>
</dbReference>
<dbReference type="Pfam" id="PF10496">
    <property type="entry name" value="Syntaxin-18_N"/>
    <property type="match status" value="1"/>
</dbReference>
<evidence type="ECO:0000256" key="6">
    <source>
        <dbReference type="ARBA" id="ARBA00022927"/>
    </source>
</evidence>
<dbReference type="InterPro" id="IPR019529">
    <property type="entry name" value="Syntaxin-18_N"/>
</dbReference>
<evidence type="ECO:0000256" key="10">
    <source>
        <dbReference type="SAM" id="MobiDB-lite"/>
    </source>
</evidence>